<reference evidence="14" key="1">
    <citation type="submission" date="2019-02" db="EMBL/GenBank/DDBJ databases">
        <authorList>
            <person name="Gruber-Vodicka R. H."/>
            <person name="Seah K. B. B."/>
        </authorList>
    </citation>
    <scope>NUCLEOTIDE SEQUENCE</scope>
    <source>
        <strain evidence="14">BECK_DK47</strain>
    </source>
</reference>
<accession>A0A450SSZ3</accession>
<evidence type="ECO:0000256" key="4">
    <source>
        <dbReference type="ARBA" id="ARBA00022679"/>
    </source>
</evidence>
<feature type="domain" description="Fucosyltransferase C-terminal" evidence="12">
    <location>
        <begin position="135"/>
        <end position="306"/>
    </location>
</feature>
<evidence type="ECO:0000259" key="13">
    <source>
        <dbReference type="Pfam" id="PF17039"/>
    </source>
</evidence>
<dbReference type="EMBL" id="CAADEX010000064">
    <property type="protein sequence ID" value="VFJ57197.1"/>
    <property type="molecule type" value="Genomic_DNA"/>
</dbReference>
<comment type="subcellular location">
    <subcellularLocation>
        <location evidence="10">Endomembrane system</location>
        <topology evidence="10">Single-pass membrane protein</topology>
    </subcellularLocation>
    <subcellularLocation>
        <location evidence="1">Membrane</location>
        <topology evidence="1">Single-pass type II membrane protein</topology>
    </subcellularLocation>
</comment>
<evidence type="ECO:0000256" key="10">
    <source>
        <dbReference type="ARBA" id="ARBA00037847"/>
    </source>
</evidence>
<evidence type="ECO:0000256" key="6">
    <source>
        <dbReference type="ARBA" id="ARBA00022968"/>
    </source>
</evidence>
<dbReference type="InterPro" id="IPR038577">
    <property type="entry name" value="GT10-like_C_sf"/>
</dbReference>
<organism evidence="14">
    <name type="scientific">Candidatus Kentrum sp. DK</name>
    <dbReference type="NCBI Taxonomy" id="2126562"/>
    <lineage>
        <taxon>Bacteria</taxon>
        <taxon>Pseudomonadati</taxon>
        <taxon>Pseudomonadota</taxon>
        <taxon>Gammaproteobacteria</taxon>
        <taxon>Candidatus Kentrum</taxon>
    </lineage>
</organism>
<dbReference type="PANTHER" id="PTHR11929">
    <property type="entry name" value="ALPHA- 1,3 -FUCOSYLTRANSFERASE"/>
    <property type="match status" value="1"/>
</dbReference>
<evidence type="ECO:0000259" key="12">
    <source>
        <dbReference type="Pfam" id="PF00852"/>
    </source>
</evidence>
<dbReference type="InterPro" id="IPR001503">
    <property type="entry name" value="Glyco_trans_10"/>
</dbReference>
<evidence type="ECO:0000256" key="7">
    <source>
        <dbReference type="ARBA" id="ARBA00022989"/>
    </source>
</evidence>
<evidence type="ECO:0000256" key="9">
    <source>
        <dbReference type="ARBA" id="ARBA00023180"/>
    </source>
</evidence>
<keyword evidence="6" id="KW-0735">Signal-anchor</keyword>
<keyword evidence="9" id="KW-0325">Glycoprotein</keyword>
<evidence type="ECO:0000313" key="14">
    <source>
        <dbReference type="EMBL" id="VFJ57197.1"/>
    </source>
</evidence>
<feature type="domain" description="Fucosyltransferase N-terminal" evidence="13">
    <location>
        <begin position="34"/>
        <end position="118"/>
    </location>
</feature>
<name>A0A450SSZ3_9GAMM</name>
<dbReference type="Pfam" id="PF00852">
    <property type="entry name" value="Glyco_transf_10"/>
    <property type="match status" value="1"/>
</dbReference>
<dbReference type="InterPro" id="IPR055270">
    <property type="entry name" value="Glyco_tran_10_C"/>
</dbReference>
<protein>
    <submittedName>
        <fullName evidence="14">Fucosyltransferase, N-terminal</fullName>
    </submittedName>
</protein>
<dbReference type="Gene3D" id="3.40.50.11660">
    <property type="entry name" value="Glycosyl transferase family 10, C-terminal domain"/>
    <property type="match status" value="1"/>
</dbReference>
<comment type="similarity">
    <text evidence="2">Belongs to the glycosyltransferase 10 family.</text>
</comment>
<evidence type="ECO:0000256" key="1">
    <source>
        <dbReference type="ARBA" id="ARBA00004606"/>
    </source>
</evidence>
<dbReference type="SUPFAM" id="SSF53756">
    <property type="entry name" value="UDP-Glycosyltransferase/glycogen phosphorylase"/>
    <property type="match status" value="1"/>
</dbReference>
<dbReference type="GO" id="GO:0012505">
    <property type="term" value="C:endomembrane system"/>
    <property type="evidence" value="ECO:0007669"/>
    <property type="project" value="UniProtKB-SubCell"/>
</dbReference>
<gene>
    <name evidence="14" type="ORF">BECKDK2373B_GA0170837_106411</name>
</gene>
<dbReference type="PANTHER" id="PTHR11929:SF194">
    <property type="entry name" value="ALPHA-(1,3)-FUCOSYLTRANSFERASE 10"/>
    <property type="match status" value="1"/>
</dbReference>
<keyword evidence="8" id="KW-0472">Membrane</keyword>
<keyword evidence="3 14" id="KW-0328">Glycosyltransferase</keyword>
<dbReference type="AlphaFoldDB" id="A0A450SSZ3"/>
<dbReference type="GO" id="GO:0016020">
    <property type="term" value="C:membrane"/>
    <property type="evidence" value="ECO:0007669"/>
    <property type="project" value="UniProtKB-SubCell"/>
</dbReference>
<dbReference type="GO" id="GO:0046920">
    <property type="term" value="F:alpha-(1-&gt;3)-fucosyltransferase activity"/>
    <property type="evidence" value="ECO:0007669"/>
    <property type="project" value="TreeGrafter"/>
</dbReference>
<dbReference type="Pfam" id="PF17039">
    <property type="entry name" value="Glyco_tran_10_N"/>
    <property type="match status" value="1"/>
</dbReference>
<keyword evidence="7" id="KW-1133">Transmembrane helix</keyword>
<dbReference type="InterPro" id="IPR031481">
    <property type="entry name" value="Glyco_tran_10_N"/>
</dbReference>
<evidence type="ECO:0000256" key="8">
    <source>
        <dbReference type="ARBA" id="ARBA00023136"/>
    </source>
</evidence>
<evidence type="ECO:0000256" key="3">
    <source>
        <dbReference type="ARBA" id="ARBA00022676"/>
    </source>
</evidence>
<proteinExistence type="inferred from homology"/>
<evidence type="ECO:0000256" key="5">
    <source>
        <dbReference type="ARBA" id="ARBA00022692"/>
    </source>
</evidence>
<keyword evidence="4 14" id="KW-0808">Transferase</keyword>
<dbReference type="FunFam" id="3.40.50.11660:FF:000002">
    <property type="entry name" value="Alpha-(1,3)-fucosyltransferase"/>
    <property type="match status" value="1"/>
</dbReference>
<evidence type="ECO:0000256" key="11">
    <source>
        <dbReference type="ARBA" id="ARBA00043952"/>
    </source>
</evidence>
<comment type="pathway">
    <text evidence="11">Protein modification.</text>
</comment>
<keyword evidence="5" id="KW-0812">Transmembrane</keyword>
<evidence type="ECO:0000256" key="2">
    <source>
        <dbReference type="ARBA" id="ARBA00008919"/>
    </source>
</evidence>
<sequence length="311" mass="36181">MSLATQNPHIVLFHEYERHFGWYYINTLLPDDFRISTDMNDISRAVAVVFNLPACSGDTLRLLASKGRAPPNQLWVAFSIESEGNYPVLKMFDYSEVYRNIFSLWMTYRLDCDVPVTYLRLDAFGLLKRPVRPKPKGNLVCALVSSSSTRYNKNGRLEYIRELLNHIPVHSYGNYLNNRKIPDDRGVLSKMEIISRYKFTLAFENSNCRDYVTEKFFQPLVAGSVPVVMGAPNVEEFSPAEHCYIDVSNFGSPKELADYLKWLDQDDEAYSAYLDWKEKPLRASFMDRVSRYSVEMANYYLCERIRERLDL</sequence>